<accession>A0A067PBN6</accession>
<keyword evidence="4" id="KW-1185">Reference proteome</keyword>
<feature type="transmembrane region" description="Helical" evidence="2">
    <location>
        <begin position="121"/>
        <end position="143"/>
    </location>
</feature>
<dbReference type="AlphaFoldDB" id="A0A067PBN6"/>
<gene>
    <name evidence="3" type="ORF">JAAARDRAFT_491603</name>
</gene>
<protein>
    <submittedName>
        <fullName evidence="3">Uncharacterized protein</fullName>
    </submittedName>
</protein>
<dbReference type="HOGENOM" id="CLU_1749943_0_0_1"/>
<evidence type="ECO:0000256" key="2">
    <source>
        <dbReference type="SAM" id="Phobius"/>
    </source>
</evidence>
<keyword evidence="2" id="KW-0472">Membrane</keyword>
<sequence>MHYTASSQGSTPRSTKCPRGKHSSVKKATTGSNKEGCVRESKRELGYRASRWGGGGIKKTLQGQECKSVQQSGAENTNITDVNCSTLFYFAFGHEKSLVKSVQSIQSTEVMSRKAAVTPPIMMLPPTYLLAAPLFLGLPLPLLPPLGAA</sequence>
<dbReference type="EMBL" id="KL197742">
    <property type="protein sequence ID" value="KDQ52184.1"/>
    <property type="molecule type" value="Genomic_DNA"/>
</dbReference>
<evidence type="ECO:0000256" key="1">
    <source>
        <dbReference type="SAM" id="MobiDB-lite"/>
    </source>
</evidence>
<proteinExistence type="predicted"/>
<keyword evidence="2" id="KW-0812">Transmembrane</keyword>
<evidence type="ECO:0000313" key="4">
    <source>
        <dbReference type="Proteomes" id="UP000027265"/>
    </source>
</evidence>
<organism evidence="3 4">
    <name type="scientific">Jaapia argillacea MUCL 33604</name>
    <dbReference type="NCBI Taxonomy" id="933084"/>
    <lineage>
        <taxon>Eukaryota</taxon>
        <taxon>Fungi</taxon>
        <taxon>Dikarya</taxon>
        <taxon>Basidiomycota</taxon>
        <taxon>Agaricomycotina</taxon>
        <taxon>Agaricomycetes</taxon>
        <taxon>Agaricomycetidae</taxon>
        <taxon>Jaapiales</taxon>
        <taxon>Jaapiaceae</taxon>
        <taxon>Jaapia</taxon>
    </lineage>
</organism>
<evidence type="ECO:0000313" key="3">
    <source>
        <dbReference type="EMBL" id="KDQ52184.1"/>
    </source>
</evidence>
<dbReference type="InParanoid" id="A0A067PBN6"/>
<feature type="region of interest" description="Disordered" evidence="1">
    <location>
        <begin position="1"/>
        <end position="40"/>
    </location>
</feature>
<reference evidence="4" key="1">
    <citation type="journal article" date="2014" name="Proc. Natl. Acad. Sci. U.S.A.">
        <title>Extensive sampling of basidiomycete genomes demonstrates inadequacy of the white-rot/brown-rot paradigm for wood decay fungi.</title>
        <authorList>
            <person name="Riley R."/>
            <person name="Salamov A.A."/>
            <person name="Brown D.W."/>
            <person name="Nagy L.G."/>
            <person name="Floudas D."/>
            <person name="Held B.W."/>
            <person name="Levasseur A."/>
            <person name="Lombard V."/>
            <person name="Morin E."/>
            <person name="Otillar R."/>
            <person name="Lindquist E.A."/>
            <person name="Sun H."/>
            <person name="LaButti K.M."/>
            <person name="Schmutz J."/>
            <person name="Jabbour D."/>
            <person name="Luo H."/>
            <person name="Baker S.E."/>
            <person name="Pisabarro A.G."/>
            <person name="Walton J.D."/>
            <person name="Blanchette R.A."/>
            <person name="Henrissat B."/>
            <person name="Martin F."/>
            <person name="Cullen D."/>
            <person name="Hibbett D.S."/>
            <person name="Grigoriev I.V."/>
        </authorList>
    </citation>
    <scope>NUCLEOTIDE SEQUENCE [LARGE SCALE GENOMIC DNA]</scope>
    <source>
        <strain evidence="4">MUCL 33604</strain>
    </source>
</reference>
<dbReference type="Proteomes" id="UP000027265">
    <property type="component" value="Unassembled WGS sequence"/>
</dbReference>
<name>A0A067PBN6_9AGAM</name>
<keyword evidence="2" id="KW-1133">Transmembrane helix</keyword>
<feature type="compositionally biased region" description="Polar residues" evidence="1">
    <location>
        <begin position="1"/>
        <end position="14"/>
    </location>
</feature>
<feature type="compositionally biased region" description="Basic residues" evidence="1">
    <location>
        <begin position="16"/>
        <end position="25"/>
    </location>
</feature>